<organism evidence="1 2">
    <name type="scientific">Desulfofundulus thermosubterraneus DSM 16057</name>
    <dbReference type="NCBI Taxonomy" id="1121432"/>
    <lineage>
        <taxon>Bacteria</taxon>
        <taxon>Bacillati</taxon>
        <taxon>Bacillota</taxon>
        <taxon>Clostridia</taxon>
        <taxon>Eubacteriales</taxon>
        <taxon>Peptococcaceae</taxon>
        <taxon>Desulfofundulus</taxon>
    </lineage>
</organism>
<sequence length="256" mass="30072">MANEKPFLSSDSKFHFSCHPGLSCFTHCCRDVNIYLSPFDVLRMRKRLGLSSGEFLDRYTVSLIGEGTGLPVVLLKMDEEQDRKCPFVTPQGCRIYEDRPWACRMFPLDRRSEYDQFTILTDPSRCRGLEEPQELYVEDYLREQGLLIYEDVEAIFKLLSNSPRVLNEKVANPRIVQMYYMACYDLDKFRQFIFESRFLDVFEVDPEVVERIKTDDLELLQFGFKWLQFGMVMGDALKIKEEALQEAKRKQAARES</sequence>
<dbReference type="Proteomes" id="UP000184529">
    <property type="component" value="Unassembled WGS sequence"/>
</dbReference>
<accession>A0A1M6J456</accession>
<protein>
    <submittedName>
        <fullName evidence="1">Uncharacterized protein</fullName>
    </submittedName>
</protein>
<dbReference type="OrthoDB" id="9810361at2"/>
<dbReference type="InterPro" id="IPR005358">
    <property type="entry name" value="Puta_zinc/iron-chelating_dom"/>
</dbReference>
<dbReference type="PANTHER" id="PTHR35866">
    <property type="entry name" value="PUTATIVE-RELATED"/>
    <property type="match status" value="1"/>
</dbReference>
<dbReference type="EMBL" id="FQZM01000033">
    <property type="protein sequence ID" value="SHJ41485.1"/>
    <property type="molecule type" value="Genomic_DNA"/>
</dbReference>
<name>A0A1M6J456_9FIRM</name>
<keyword evidence="2" id="KW-1185">Reference proteome</keyword>
<reference evidence="2" key="1">
    <citation type="submission" date="2016-11" db="EMBL/GenBank/DDBJ databases">
        <authorList>
            <person name="Varghese N."/>
            <person name="Submissions S."/>
        </authorList>
    </citation>
    <scope>NUCLEOTIDE SEQUENCE [LARGE SCALE GENOMIC DNA]</scope>
    <source>
        <strain evidence="2">DSM 16057</strain>
    </source>
</reference>
<dbReference type="Pfam" id="PF03692">
    <property type="entry name" value="CxxCxxCC"/>
    <property type="match status" value="1"/>
</dbReference>
<evidence type="ECO:0000313" key="2">
    <source>
        <dbReference type="Proteomes" id="UP000184529"/>
    </source>
</evidence>
<dbReference type="STRING" id="1121432.SAMN02745219_02499"/>
<gene>
    <name evidence="1" type="ORF">SAMN02745219_02499</name>
</gene>
<dbReference type="AlphaFoldDB" id="A0A1M6J456"/>
<evidence type="ECO:0000313" key="1">
    <source>
        <dbReference type="EMBL" id="SHJ41485.1"/>
    </source>
</evidence>
<dbReference type="RefSeq" id="WP_072870052.1">
    <property type="nucleotide sequence ID" value="NZ_FQZM01000033.1"/>
</dbReference>
<proteinExistence type="predicted"/>
<dbReference type="PANTHER" id="PTHR35866:SF1">
    <property type="entry name" value="YKGJ FAMILY CYSTEINE CLUSTER PROTEIN"/>
    <property type="match status" value="1"/>
</dbReference>